<dbReference type="SUPFAM" id="SSF57667">
    <property type="entry name" value="beta-beta-alpha zinc fingers"/>
    <property type="match status" value="7"/>
</dbReference>
<dbReference type="FunFam" id="3.30.160.60:FF:000373">
    <property type="entry name" value="Putative transcriptional repressor ctcf"/>
    <property type="match status" value="1"/>
</dbReference>
<evidence type="ECO:0000256" key="4">
    <source>
        <dbReference type="ARBA" id="ARBA00022737"/>
    </source>
</evidence>
<gene>
    <name evidence="13" type="ORF">TSIB3V08_LOCUS8406</name>
</gene>
<evidence type="ECO:0000256" key="5">
    <source>
        <dbReference type="ARBA" id="ARBA00022771"/>
    </source>
</evidence>
<evidence type="ECO:0000256" key="2">
    <source>
        <dbReference type="ARBA" id="ARBA00006991"/>
    </source>
</evidence>
<evidence type="ECO:0000256" key="8">
    <source>
        <dbReference type="ARBA" id="ARBA00023125"/>
    </source>
</evidence>
<dbReference type="FunFam" id="3.30.160.60:FF:000222">
    <property type="entry name" value="Putative transcriptional repressor ctcf"/>
    <property type="match status" value="1"/>
</dbReference>
<dbReference type="FunFam" id="3.30.160.60:FF:002596">
    <property type="entry name" value="Transcriptional repressor CTCF"/>
    <property type="match status" value="1"/>
</dbReference>
<feature type="domain" description="C2H2-type" evidence="12">
    <location>
        <begin position="411"/>
        <end position="438"/>
    </location>
</feature>
<evidence type="ECO:0000256" key="9">
    <source>
        <dbReference type="ARBA" id="ARBA00023163"/>
    </source>
</evidence>
<feature type="domain" description="C2H2-type" evidence="12">
    <location>
        <begin position="563"/>
        <end position="590"/>
    </location>
</feature>
<dbReference type="PROSITE" id="PS50157">
    <property type="entry name" value="ZINC_FINGER_C2H2_2"/>
    <property type="match status" value="11"/>
</dbReference>
<evidence type="ECO:0000256" key="10">
    <source>
        <dbReference type="ARBA" id="ARBA00023242"/>
    </source>
</evidence>
<keyword evidence="9" id="KW-0804">Transcription</keyword>
<feature type="domain" description="C2H2-type" evidence="12">
    <location>
        <begin position="289"/>
        <end position="317"/>
    </location>
</feature>
<keyword evidence="5 11" id="KW-0863">Zinc-finger</keyword>
<comment type="subcellular location">
    <subcellularLocation>
        <location evidence="1">Nucleus</location>
    </subcellularLocation>
</comment>
<accession>A0A7R9B123</accession>
<dbReference type="SMART" id="SM00355">
    <property type="entry name" value="ZnF_C2H2"/>
    <property type="match status" value="11"/>
</dbReference>
<evidence type="ECO:0000256" key="1">
    <source>
        <dbReference type="ARBA" id="ARBA00004123"/>
    </source>
</evidence>
<dbReference type="AlphaFoldDB" id="A0A7R9B123"/>
<feature type="domain" description="C2H2-type" evidence="12">
    <location>
        <begin position="441"/>
        <end position="469"/>
    </location>
</feature>
<dbReference type="InterPro" id="IPR036236">
    <property type="entry name" value="Znf_C2H2_sf"/>
</dbReference>
<evidence type="ECO:0000256" key="11">
    <source>
        <dbReference type="PROSITE-ProRule" id="PRU00042"/>
    </source>
</evidence>
<evidence type="ECO:0000313" key="13">
    <source>
        <dbReference type="EMBL" id="CAD7264352.1"/>
    </source>
</evidence>
<dbReference type="FunFam" id="3.30.160.60:FF:000448">
    <property type="entry name" value="RE1-silencing transcription factor A"/>
    <property type="match status" value="1"/>
</dbReference>
<keyword evidence="6" id="KW-0862">Zinc</keyword>
<comment type="similarity">
    <text evidence="2">Belongs to the krueppel C2H2-type zinc-finger protein family.</text>
</comment>
<keyword evidence="10" id="KW-0539">Nucleus</keyword>
<dbReference type="PROSITE" id="PS00028">
    <property type="entry name" value="ZINC_FINGER_C2H2_1"/>
    <property type="match status" value="7"/>
</dbReference>
<feature type="domain" description="C2H2-type" evidence="12">
    <location>
        <begin position="233"/>
        <end position="260"/>
    </location>
</feature>
<dbReference type="GO" id="GO:0008270">
    <property type="term" value="F:zinc ion binding"/>
    <property type="evidence" value="ECO:0007669"/>
    <property type="project" value="UniProtKB-KW"/>
</dbReference>
<reference evidence="13" key="1">
    <citation type="submission" date="2020-11" db="EMBL/GenBank/DDBJ databases">
        <authorList>
            <person name="Tran Van P."/>
        </authorList>
    </citation>
    <scope>NUCLEOTIDE SEQUENCE</scope>
</reference>
<keyword evidence="3" id="KW-0479">Metal-binding</keyword>
<dbReference type="Pfam" id="PF00096">
    <property type="entry name" value="zf-C2H2"/>
    <property type="match status" value="5"/>
</dbReference>
<dbReference type="GO" id="GO:0005634">
    <property type="term" value="C:nucleus"/>
    <property type="evidence" value="ECO:0007669"/>
    <property type="project" value="UniProtKB-SubCell"/>
</dbReference>
<dbReference type="GO" id="GO:0043565">
    <property type="term" value="F:sequence-specific DNA binding"/>
    <property type="evidence" value="ECO:0007669"/>
    <property type="project" value="TreeGrafter"/>
</dbReference>
<protein>
    <recommendedName>
        <fullName evidence="12">C2H2-type domain-containing protein</fullName>
    </recommendedName>
</protein>
<feature type="domain" description="C2H2-type" evidence="12">
    <location>
        <begin position="498"/>
        <end position="525"/>
    </location>
</feature>
<keyword evidence="7" id="KW-0805">Transcription regulation</keyword>
<feature type="domain" description="C2H2-type" evidence="12">
    <location>
        <begin position="318"/>
        <end position="345"/>
    </location>
</feature>
<feature type="domain" description="C2H2-type" evidence="12">
    <location>
        <begin position="261"/>
        <end position="288"/>
    </location>
</feature>
<name>A0A7R9B123_TIMSH</name>
<dbReference type="FunFam" id="3.30.160.60:FF:002321">
    <property type="entry name" value="Putative transcriptional repressor ctcf"/>
    <property type="match status" value="1"/>
</dbReference>
<proteinExistence type="inferred from homology"/>
<dbReference type="PANTHER" id="PTHR24408:SF34">
    <property type="entry name" value="ZINC FINGER PROTEIN 672-RELATED"/>
    <property type="match status" value="1"/>
</dbReference>
<dbReference type="FunFam" id="3.30.160.60:FF:000255">
    <property type="entry name" value="Zinc finger and AT-hook domain containing"/>
    <property type="match status" value="1"/>
</dbReference>
<evidence type="ECO:0000256" key="7">
    <source>
        <dbReference type="ARBA" id="ARBA00023015"/>
    </source>
</evidence>
<organism evidence="13">
    <name type="scientific">Timema shepardi</name>
    <name type="common">Walking stick</name>
    <dbReference type="NCBI Taxonomy" id="629360"/>
    <lineage>
        <taxon>Eukaryota</taxon>
        <taxon>Metazoa</taxon>
        <taxon>Ecdysozoa</taxon>
        <taxon>Arthropoda</taxon>
        <taxon>Hexapoda</taxon>
        <taxon>Insecta</taxon>
        <taxon>Pterygota</taxon>
        <taxon>Neoptera</taxon>
        <taxon>Polyneoptera</taxon>
        <taxon>Phasmatodea</taxon>
        <taxon>Timematodea</taxon>
        <taxon>Timematoidea</taxon>
        <taxon>Timematidae</taxon>
        <taxon>Timema</taxon>
    </lineage>
</organism>
<evidence type="ECO:0000256" key="3">
    <source>
        <dbReference type="ARBA" id="ARBA00022723"/>
    </source>
</evidence>
<feature type="domain" description="C2H2-type" evidence="12">
    <location>
        <begin position="383"/>
        <end position="410"/>
    </location>
</feature>
<evidence type="ECO:0000259" key="12">
    <source>
        <dbReference type="PROSITE" id="PS50157"/>
    </source>
</evidence>
<feature type="domain" description="C2H2-type" evidence="12">
    <location>
        <begin position="470"/>
        <end position="497"/>
    </location>
</feature>
<sequence length="776" mass="88392">MIPASVEHSLVRYHVRCVQQSLYAIGQIRDQEASGERSIKMEGQEESGTETITEIQNYLETFNKEIQSGDQTVQHVTEVQQVVTSDENAEEGTYFVDQSGHYYYQANADSQPVMTVVLVHSSPYNFLHSVICLYLVQGMSSGTESNQVILNAGDAYQAVTIVPSDSGAGEVSYVLIVQQPDDKDDKEDDNDLTVYDFDDTEEGGIQLESGDEDDKTKIIKILPKKSQTVTQAHMCNYCNYTSPKRYLLSRHMKSHSEERPHKCSVCERGFKTLASLQNHVNTHTGTKPHRCKFCDSAFTTSGELVRHVRYRHTHEKPHKCTECEYSSVELSKLKRHMRCHTGERPYQVRATFSQSLCIVVCFRSVELSKMRNHMRCHTGERPYQCPHCTYASPDTFKLKRHLRIHTGEKPYECDICHARFTQSNSLKAHKLIHSAGDKPVFQCELCPTTCGRKTDLRIHVQKLHTSDRPLKCKRCGKSFPDRYSYKIHNKSHEGEKCFKCDLCPYASISQRHLESHMLIHTDQKPYQCDQCDQSFRQKQLLRRHQNLYHNPNYVPPPPREKTHECPECGRAFRHKGNLIRHMAVHDPESSAQEKALALKLGRQKKIQIIDGQHVEVMAGEDDDEDDEDTDGEMMAVEGQDGQQYVVLEVIQLQDGEGGEQAVAVVAGDSSHSMGHLQGLDSDEEEEEGLMAGHHMATDHYSGKFTDLVAALDDDDDEVMHTLRERKLSRKDAFAIRKKIQTEKDMQNCFGFDDDGDEVDDDEAAKTTIQFLEAINH</sequence>
<feature type="domain" description="C2H2-type" evidence="12">
    <location>
        <begin position="526"/>
        <end position="549"/>
    </location>
</feature>
<dbReference type="Gene3D" id="3.30.160.60">
    <property type="entry name" value="Classic Zinc Finger"/>
    <property type="match status" value="9"/>
</dbReference>
<dbReference type="GO" id="GO:0000981">
    <property type="term" value="F:DNA-binding transcription factor activity, RNA polymerase II-specific"/>
    <property type="evidence" value="ECO:0007669"/>
    <property type="project" value="TreeGrafter"/>
</dbReference>
<dbReference type="InterPro" id="IPR013087">
    <property type="entry name" value="Znf_C2H2_type"/>
</dbReference>
<dbReference type="FunFam" id="3.30.160.60:FF:001668">
    <property type="entry name" value="transcriptional repressor CTCF"/>
    <property type="match status" value="1"/>
</dbReference>
<dbReference type="FunFam" id="3.30.160.60:FF:000770">
    <property type="entry name" value="zinc finger protein 16"/>
    <property type="match status" value="1"/>
</dbReference>
<keyword evidence="8" id="KW-0238">DNA-binding</keyword>
<dbReference type="EMBL" id="OC004325">
    <property type="protein sequence ID" value="CAD7264352.1"/>
    <property type="molecule type" value="Genomic_DNA"/>
</dbReference>
<dbReference type="PANTHER" id="PTHR24408">
    <property type="entry name" value="ZINC FINGER PROTEIN"/>
    <property type="match status" value="1"/>
</dbReference>
<evidence type="ECO:0000256" key="6">
    <source>
        <dbReference type="ARBA" id="ARBA00022833"/>
    </source>
</evidence>
<keyword evidence="4" id="KW-0677">Repeat</keyword>